<feature type="region of interest" description="Disordered" evidence="1">
    <location>
        <begin position="107"/>
        <end position="162"/>
    </location>
</feature>
<dbReference type="AlphaFoldDB" id="A0AAD6SPA8"/>
<organism evidence="2 3">
    <name type="scientific">Mycena alexandri</name>
    <dbReference type="NCBI Taxonomy" id="1745969"/>
    <lineage>
        <taxon>Eukaryota</taxon>
        <taxon>Fungi</taxon>
        <taxon>Dikarya</taxon>
        <taxon>Basidiomycota</taxon>
        <taxon>Agaricomycotina</taxon>
        <taxon>Agaricomycetes</taxon>
        <taxon>Agaricomycetidae</taxon>
        <taxon>Agaricales</taxon>
        <taxon>Marasmiineae</taxon>
        <taxon>Mycenaceae</taxon>
        <taxon>Mycena</taxon>
    </lineage>
</organism>
<sequence length="162" mass="18337">MSHSRRCQVCTGWLTYIWLRAAQPAHPSRPTRPSFPPNPPSFPPIPTRRRDQVRTIRRRKTGSPMGWIRCVFGRIDRTRRASTYQCPSFDHPVAPASLHQWLPHHPRFSSTSSTPLTTAHHLSRSAPSSADSATLSMPRNQYKTNTTGFSHAQEGWVGRTDG</sequence>
<feature type="compositionally biased region" description="Pro residues" evidence="1">
    <location>
        <begin position="33"/>
        <end position="46"/>
    </location>
</feature>
<feature type="compositionally biased region" description="Polar residues" evidence="1">
    <location>
        <begin position="108"/>
        <end position="117"/>
    </location>
</feature>
<proteinExistence type="predicted"/>
<evidence type="ECO:0000313" key="3">
    <source>
        <dbReference type="Proteomes" id="UP001218188"/>
    </source>
</evidence>
<gene>
    <name evidence="2" type="ORF">C8F04DRAFT_693098</name>
</gene>
<comment type="caution">
    <text evidence="2">The sequence shown here is derived from an EMBL/GenBank/DDBJ whole genome shotgun (WGS) entry which is preliminary data.</text>
</comment>
<name>A0AAD6SPA8_9AGAR</name>
<reference evidence="2" key="1">
    <citation type="submission" date="2023-03" db="EMBL/GenBank/DDBJ databases">
        <title>Massive genome expansion in bonnet fungi (Mycena s.s.) driven by repeated elements and novel gene families across ecological guilds.</title>
        <authorList>
            <consortium name="Lawrence Berkeley National Laboratory"/>
            <person name="Harder C.B."/>
            <person name="Miyauchi S."/>
            <person name="Viragh M."/>
            <person name="Kuo A."/>
            <person name="Thoen E."/>
            <person name="Andreopoulos B."/>
            <person name="Lu D."/>
            <person name="Skrede I."/>
            <person name="Drula E."/>
            <person name="Henrissat B."/>
            <person name="Morin E."/>
            <person name="Kohler A."/>
            <person name="Barry K."/>
            <person name="LaButti K."/>
            <person name="Morin E."/>
            <person name="Salamov A."/>
            <person name="Lipzen A."/>
            <person name="Mereny Z."/>
            <person name="Hegedus B."/>
            <person name="Baldrian P."/>
            <person name="Stursova M."/>
            <person name="Weitz H."/>
            <person name="Taylor A."/>
            <person name="Grigoriev I.V."/>
            <person name="Nagy L.G."/>
            <person name="Martin F."/>
            <person name="Kauserud H."/>
        </authorList>
    </citation>
    <scope>NUCLEOTIDE SEQUENCE</scope>
    <source>
        <strain evidence="2">CBHHK200</strain>
    </source>
</reference>
<dbReference type="EMBL" id="JARJCM010000080">
    <property type="protein sequence ID" value="KAJ7031564.1"/>
    <property type="molecule type" value="Genomic_DNA"/>
</dbReference>
<evidence type="ECO:0000256" key="1">
    <source>
        <dbReference type="SAM" id="MobiDB-lite"/>
    </source>
</evidence>
<evidence type="ECO:0000313" key="2">
    <source>
        <dbReference type="EMBL" id="KAJ7031564.1"/>
    </source>
</evidence>
<accession>A0AAD6SPA8</accession>
<keyword evidence="3" id="KW-1185">Reference proteome</keyword>
<feature type="region of interest" description="Disordered" evidence="1">
    <location>
        <begin position="26"/>
        <end position="51"/>
    </location>
</feature>
<protein>
    <submittedName>
        <fullName evidence="2">Uncharacterized protein</fullName>
    </submittedName>
</protein>
<dbReference type="Proteomes" id="UP001218188">
    <property type="component" value="Unassembled WGS sequence"/>
</dbReference>
<feature type="compositionally biased region" description="Polar residues" evidence="1">
    <location>
        <begin position="125"/>
        <end position="150"/>
    </location>
</feature>